<keyword evidence="7 12" id="KW-0662">Pyridine nucleotide biosynthesis</keyword>
<protein>
    <recommendedName>
        <fullName evidence="5 11">L-aspartate oxidase</fullName>
        <ecNumber evidence="4 11">1.4.3.16</ecNumber>
    </recommendedName>
</protein>
<dbReference type="NCBIfam" id="TIGR00551">
    <property type="entry name" value="nadB"/>
    <property type="match status" value="1"/>
</dbReference>
<evidence type="ECO:0000256" key="12">
    <source>
        <dbReference type="RuleBase" id="RU362049"/>
    </source>
</evidence>
<dbReference type="UniPathway" id="UPA00253">
    <property type="reaction ID" value="UER00326"/>
</dbReference>
<dbReference type="Gene3D" id="1.20.58.100">
    <property type="entry name" value="Fumarate reductase/succinate dehydrogenase flavoprotein-like, C-terminal domain"/>
    <property type="match status" value="1"/>
</dbReference>
<dbReference type="EC" id="1.4.3.16" evidence="4 11"/>
<dbReference type="SUPFAM" id="SSF51905">
    <property type="entry name" value="FAD/NAD(P)-binding domain"/>
    <property type="match status" value="1"/>
</dbReference>
<evidence type="ECO:0000313" key="14">
    <source>
        <dbReference type="EMBL" id="RST88885.1"/>
    </source>
</evidence>
<dbReference type="PANTHER" id="PTHR42716:SF2">
    <property type="entry name" value="L-ASPARTATE OXIDASE, CHLOROPLASTIC"/>
    <property type="match status" value="1"/>
</dbReference>
<dbReference type="SUPFAM" id="SSF46977">
    <property type="entry name" value="Succinate dehydrogenase/fumarate reductase flavoprotein C-terminal domain"/>
    <property type="match status" value="1"/>
</dbReference>
<comment type="function">
    <text evidence="12">Catalyzes the oxidation of L-aspartate to iminoaspartate.</text>
</comment>
<gene>
    <name evidence="14" type="primary">nadB</name>
    <name evidence="14" type="ORF">C7P63_08675</name>
</gene>
<dbReference type="Proteomes" id="UP000277864">
    <property type="component" value="Unassembled WGS sequence"/>
</dbReference>
<dbReference type="PANTHER" id="PTHR42716">
    <property type="entry name" value="L-ASPARTATE OXIDASE"/>
    <property type="match status" value="1"/>
</dbReference>
<evidence type="ECO:0000256" key="5">
    <source>
        <dbReference type="ARBA" id="ARBA00021901"/>
    </source>
</evidence>
<keyword evidence="6 12" id="KW-0285">Flavoprotein</keyword>
<dbReference type="Gene3D" id="3.90.700.10">
    <property type="entry name" value="Succinate dehydrogenase/fumarate reductase flavoprotein, catalytic domain"/>
    <property type="match status" value="1"/>
</dbReference>
<dbReference type="InterPro" id="IPR003953">
    <property type="entry name" value="FAD-dep_OxRdtase_2_FAD-bd"/>
</dbReference>
<evidence type="ECO:0000256" key="4">
    <source>
        <dbReference type="ARBA" id="ARBA00012173"/>
    </source>
</evidence>
<organism evidence="14 15">
    <name type="scientific">Vagococcus humatus</name>
    <dbReference type="NCBI Taxonomy" id="1889241"/>
    <lineage>
        <taxon>Bacteria</taxon>
        <taxon>Bacillati</taxon>
        <taxon>Bacillota</taxon>
        <taxon>Bacilli</taxon>
        <taxon>Lactobacillales</taxon>
        <taxon>Enterococcaceae</taxon>
        <taxon>Vagococcus</taxon>
    </lineage>
</organism>
<proteinExistence type="inferred from homology"/>
<dbReference type="Gene3D" id="3.50.50.60">
    <property type="entry name" value="FAD/NAD(P)-binding domain"/>
    <property type="match status" value="1"/>
</dbReference>
<comment type="subcellular location">
    <subcellularLocation>
        <location evidence="12">Cytoplasm</location>
    </subcellularLocation>
</comment>
<comment type="catalytic activity">
    <reaction evidence="10">
        <text>L-aspartate + O2 = iminosuccinate + H2O2</text>
        <dbReference type="Rhea" id="RHEA:25876"/>
        <dbReference type="ChEBI" id="CHEBI:15379"/>
        <dbReference type="ChEBI" id="CHEBI:16240"/>
        <dbReference type="ChEBI" id="CHEBI:29991"/>
        <dbReference type="ChEBI" id="CHEBI:77875"/>
        <dbReference type="EC" id="1.4.3.16"/>
    </reaction>
    <physiologicalReaction direction="left-to-right" evidence="10">
        <dbReference type="Rhea" id="RHEA:25877"/>
    </physiologicalReaction>
</comment>
<reference evidence="14 15" key="1">
    <citation type="submission" date="2018-03" db="EMBL/GenBank/DDBJ databases">
        <authorList>
            <person name="Gulvik C.A."/>
        </authorList>
    </citation>
    <scope>NUCLEOTIDE SEQUENCE [LARGE SCALE GENOMIC DNA]</scope>
    <source>
        <strain evidence="14 15">JCM 31581</strain>
    </source>
</reference>
<keyword evidence="15" id="KW-1185">Reference proteome</keyword>
<keyword evidence="9 12" id="KW-0560">Oxidoreductase</keyword>
<evidence type="ECO:0000256" key="3">
    <source>
        <dbReference type="ARBA" id="ARBA00008562"/>
    </source>
</evidence>
<dbReference type="GO" id="GO:0005737">
    <property type="term" value="C:cytoplasm"/>
    <property type="evidence" value="ECO:0007669"/>
    <property type="project" value="UniProtKB-SubCell"/>
</dbReference>
<keyword evidence="8 12" id="KW-0274">FAD</keyword>
<dbReference type="GO" id="GO:0034628">
    <property type="term" value="P:'de novo' NAD+ biosynthetic process from L-aspartate"/>
    <property type="evidence" value="ECO:0007669"/>
    <property type="project" value="TreeGrafter"/>
</dbReference>
<comment type="cofactor">
    <cofactor evidence="1 12">
        <name>FAD</name>
        <dbReference type="ChEBI" id="CHEBI:57692"/>
    </cofactor>
</comment>
<dbReference type="InterPro" id="IPR036188">
    <property type="entry name" value="FAD/NAD-bd_sf"/>
</dbReference>
<feature type="domain" description="FAD-dependent oxidoreductase 2 FAD-binding" evidence="13">
    <location>
        <begin position="5"/>
        <end position="370"/>
    </location>
</feature>
<comment type="caution">
    <text evidence="14">The sequence shown here is derived from an EMBL/GenBank/DDBJ whole genome shotgun (WGS) entry which is preliminary data.</text>
</comment>
<dbReference type="InterPro" id="IPR005288">
    <property type="entry name" value="NadB"/>
</dbReference>
<evidence type="ECO:0000256" key="2">
    <source>
        <dbReference type="ARBA" id="ARBA00004950"/>
    </source>
</evidence>
<dbReference type="SUPFAM" id="SSF56425">
    <property type="entry name" value="Succinate dehydrogenase/fumarate reductase flavoprotein, catalytic domain"/>
    <property type="match status" value="1"/>
</dbReference>
<dbReference type="OrthoDB" id="9806724at2"/>
<evidence type="ECO:0000256" key="8">
    <source>
        <dbReference type="ARBA" id="ARBA00022827"/>
    </source>
</evidence>
<evidence type="ECO:0000256" key="11">
    <source>
        <dbReference type="NCBIfam" id="TIGR00551"/>
    </source>
</evidence>
<dbReference type="Pfam" id="PF00890">
    <property type="entry name" value="FAD_binding_2"/>
    <property type="match status" value="1"/>
</dbReference>
<evidence type="ECO:0000256" key="9">
    <source>
        <dbReference type="ARBA" id="ARBA00023002"/>
    </source>
</evidence>
<dbReference type="GO" id="GO:0033765">
    <property type="term" value="F:steroid dehydrogenase activity, acting on the CH-CH group of donors"/>
    <property type="evidence" value="ECO:0007669"/>
    <property type="project" value="UniProtKB-ARBA"/>
</dbReference>
<dbReference type="EMBL" id="PXZH01000005">
    <property type="protein sequence ID" value="RST88885.1"/>
    <property type="molecule type" value="Genomic_DNA"/>
</dbReference>
<dbReference type="PRINTS" id="PR00368">
    <property type="entry name" value="FADPNR"/>
</dbReference>
<dbReference type="GO" id="GO:0008734">
    <property type="term" value="F:L-aspartate oxidase activity"/>
    <property type="evidence" value="ECO:0007669"/>
    <property type="project" value="UniProtKB-UniRule"/>
</dbReference>
<evidence type="ECO:0000256" key="6">
    <source>
        <dbReference type="ARBA" id="ARBA00022630"/>
    </source>
</evidence>
<evidence type="ECO:0000256" key="1">
    <source>
        <dbReference type="ARBA" id="ARBA00001974"/>
    </source>
</evidence>
<evidence type="ECO:0000259" key="13">
    <source>
        <dbReference type="Pfam" id="PF00890"/>
    </source>
</evidence>
<evidence type="ECO:0000313" key="15">
    <source>
        <dbReference type="Proteomes" id="UP000277864"/>
    </source>
</evidence>
<name>A0A3S0AWN8_9ENTE</name>
<dbReference type="AlphaFoldDB" id="A0A3S0AWN8"/>
<comment type="pathway">
    <text evidence="2 12">Cofactor biosynthesis; NAD(+) biosynthesis; iminoaspartate from L-aspartate (oxidase route): step 1/1.</text>
</comment>
<dbReference type="InterPro" id="IPR037099">
    <property type="entry name" value="Fum_R/Succ_DH_flav-like_C_sf"/>
</dbReference>
<evidence type="ECO:0000256" key="7">
    <source>
        <dbReference type="ARBA" id="ARBA00022642"/>
    </source>
</evidence>
<comment type="similarity">
    <text evidence="3 12">Belongs to the FAD-dependent oxidoreductase 2 family. NadB subfamily.</text>
</comment>
<evidence type="ECO:0000256" key="10">
    <source>
        <dbReference type="ARBA" id="ARBA00048305"/>
    </source>
</evidence>
<accession>A0A3S0AWN8</accession>
<sequence length="487" mass="53465">MVKEIVVVGSGLAGSMVAHFLQETCHVTVICKGGKANSNSMLAQGGIAVALREDDTFQSHLKNTLEAGSFYNDRKNTALLVKTGPKVIKELISQGLTFDQDETGHLAYGLEGAHDIPRILHAKGDQTGQVVTEFSQSRLDKVDWIEHAQVIDLLVNELGQCTGVTYLDQRNQLQQINGDKIILATGGVGGLFPLSSNDLTVTGVGIALAKRNQVEVKDLEFVQFHPTLLTKNGKCYGLVSEAVRGAGAVLVDETGRLIMKDRHVRQDLAPRDVISRILSQELEQGHDIYLDISKVENFEKKFPQITANLFKQGIPFQTTNKIPVRPGAHFIMGGILTDSYGQTSMPNLYAVGEVACTGVHGANRLASNSLLECLVFATRVSEHILQASQSVSIAKNERLVKKQPEKFHLPNKELLQDRAWQAIGIERKRTDLIDFLHWLSGYHYTYIPTDLTKQEAELADLCCVAEEIARAALARPISIGAHFIKGE</sequence>
<dbReference type="InterPro" id="IPR027477">
    <property type="entry name" value="Succ_DH/fumarate_Rdtase_cat_sf"/>
</dbReference>